<evidence type="ECO:0000313" key="1">
    <source>
        <dbReference type="EMBL" id="MFC0385521.1"/>
    </source>
</evidence>
<organism evidence="1 2">
    <name type="scientific">Muricoccus vinaceus</name>
    <dbReference type="NCBI Taxonomy" id="424704"/>
    <lineage>
        <taxon>Bacteria</taxon>
        <taxon>Pseudomonadati</taxon>
        <taxon>Pseudomonadota</taxon>
        <taxon>Alphaproteobacteria</taxon>
        <taxon>Acetobacterales</taxon>
        <taxon>Roseomonadaceae</taxon>
        <taxon>Muricoccus</taxon>
    </lineage>
</organism>
<gene>
    <name evidence="1" type="ORF">ACFFIC_08105</name>
</gene>
<dbReference type="Proteomes" id="UP001589789">
    <property type="component" value="Unassembled WGS sequence"/>
</dbReference>
<dbReference type="RefSeq" id="WP_377049672.1">
    <property type="nucleotide sequence ID" value="NZ_JBHLVZ010000008.1"/>
</dbReference>
<comment type="caution">
    <text evidence="1">The sequence shown here is derived from an EMBL/GenBank/DDBJ whole genome shotgun (WGS) entry which is preliminary data.</text>
</comment>
<evidence type="ECO:0000313" key="2">
    <source>
        <dbReference type="Proteomes" id="UP001589789"/>
    </source>
</evidence>
<reference evidence="1 2" key="1">
    <citation type="submission" date="2024-09" db="EMBL/GenBank/DDBJ databases">
        <authorList>
            <person name="Sun Q."/>
            <person name="Mori K."/>
        </authorList>
    </citation>
    <scope>NUCLEOTIDE SEQUENCE [LARGE SCALE GENOMIC DNA]</scope>
    <source>
        <strain evidence="1 2">CCM 7468</strain>
    </source>
</reference>
<keyword evidence="2" id="KW-1185">Reference proteome</keyword>
<sequence length="252" mass="26062">MSAPCGADAVTLLPREVRLVVERILLLTRLPPGAIPAVRDVVLYSAAAGLGGLSLLHRRFESLRAAEPVALRIAEARPGALHIDAGGQHAWTALPAILDTLAEAAGREGVAVATLMGVADPGELRAACALGPRSGLAVFFTEGGCTGPATGTDAALLHAPDGLTLIATPALGGRDAVLEHALRRGTVVEPELWWALHHLSNTALAADTPESRRHAGPVIVEADGRITGRSDHDDDTDISLLTAARPDAHDAH</sequence>
<accession>A0ABV6IPJ6</accession>
<protein>
    <submittedName>
        <fullName evidence="1">Uncharacterized protein</fullName>
    </submittedName>
</protein>
<dbReference type="EMBL" id="JBHLVZ010000008">
    <property type="protein sequence ID" value="MFC0385521.1"/>
    <property type="molecule type" value="Genomic_DNA"/>
</dbReference>
<name>A0ABV6IPJ6_9PROT</name>
<proteinExistence type="predicted"/>